<dbReference type="EMBL" id="JXTC01000210">
    <property type="protein sequence ID" value="PON81694.1"/>
    <property type="molecule type" value="Genomic_DNA"/>
</dbReference>
<dbReference type="PANTHER" id="PTHR32246:SF173">
    <property type="entry name" value="C2 DOMAIN-CONTAINING PROTEIN"/>
    <property type="match status" value="1"/>
</dbReference>
<evidence type="ECO:0008006" key="3">
    <source>
        <dbReference type="Google" id="ProtNLM"/>
    </source>
</evidence>
<sequence length="181" mass="20959">MEYRSLEINLSSLEFLKQPRIINDFFLKTRVYAVVSIVTATSATTLKSPLAKFINGKNNVWELYSPTRFYVDESKLQQDSVTLMIQIRKKRHFCMDNDDVGEVHVPLKELFDRDMNPPNDIVINNCSCCHVVTSTSGKPKGYLHFSYKFSDKLYRRAVRDSDNVKDVSRTKQLRSVAEKPK</sequence>
<dbReference type="OrthoDB" id="1188992at2759"/>
<organism evidence="1 2">
    <name type="scientific">Trema orientale</name>
    <name type="common">Charcoal tree</name>
    <name type="synonym">Celtis orientalis</name>
    <dbReference type="NCBI Taxonomy" id="63057"/>
    <lineage>
        <taxon>Eukaryota</taxon>
        <taxon>Viridiplantae</taxon>
        <taxon>Streptophyta</taxon>
        <taxon>Embryophyta</taxon>
        <taxon>Tracheophyta</taxon>
        <taxon>Spermatophyta</taxon>
        <taxon>Magnoliopsida</taxon>
        <taxon>eudicotyledons</taxon>
        <taxon>Gunneridae</taxon>
        <taxon>Pentapetalae</taxon>
        <taxon>rosids</taxon>
        <taxon>fabids</taxon>
        <taxon>Rosales</taxon>
        <taxon>Cannabaceae</taxon>
        <taxon>Trema</taxon>
    </lineage>
</organism>
<dbReference type="AlphaFoldDB" id="A0A2P5E862"/>
<name>A0A2P5E862_TREOI</name>
<proteinExistence type="predicted"/>
<evidence type="ECO:0000313" key="1">
    <source>
        <dbReference type="EMBL" id="PON81694.1"/>
    </source>
</evidence>
<protein>
    <recommendedName>
        <fullName evidence="3">C2 domain containing protein</fullName>
    </recommendedName>
</protein>
<dbReference type="Proteomes" id="UP000237000">
    <property type="component" value="Unassembled WGS sequence"/>
</dbReference>
<keyword evidence="2" id="KW-1185">Reference proteome</keyword>
<evidence type="ECO:0000313" key="2">
    <source>
        <dbReference type="Proteomes" id="UP000237000"/>
    </source>
</evidence>
<gene>
    <name evidence="1" type="ORF">TorRG33x02_225130</name>
</gene>
<reference evidence="2" key="1">
    <citation type="submission" date="2016-06" db="EMBL/GenBank/DDBJ databases">
        <title>Parallel loss of symbiosis genes in relatives of nitrogen-fixing non-legume Parasponia.</title>
        <authorList>
            <person name="Van Velzen R."/>
            <person name="Holmer R."/>
            <person name="Bu F."/>
            <person name="Rutten L."/>
            <person name="Van Zeijl A."/>
            <person name="Liu W."/>
            <person name="Santuari L."/>
            <person name="Cao Q."/>
            <person name="Sharma T."/>
            <person name="Shen D."/>
            <person name="Roswanjaya Y."/>
            <person name="Wardhani T."/>
            <person name="Kalhor M.S."/>
            <person name="Jansen J."/>
            <person name="Van den Hoogen J."/>
            <person name="Gungor B."/>
            <person name="Hartog M."/>
            <person name="Hontelez J."/>
            <person name="Verver J."/>
            <person name="Yang W.-C."/>
            <person name="Schijlen E."/>
            <person name="Repin R."/>
            <person name="Schilthuizen M."/>
            <person name="Schranz E."/>
            <person name="Heidstra R."/>
            <person name="Miyata K."/>
            <person name="Fedorova E."/>
            <person name="Kohlen W."/>
            <person name="Bisseling T."/>
            <person name="Smit S."/>
            <person name="Geurts R."/>
        </authorList>
    </citation>
    <scope>NUCLEOTIDE SEQUENCE [LARGE SCALE GENOMIC DNA]</scope>
    <source>
        <strain evidence="2">cv. RG33-2</strain>
    </source>
</reference>
<dbReference type="PANTHER" id="PTHR32246">
    <property type="entry name" value="INGRESSION PROTEIN FIC1"/>
    <property type="match status" value="1"/>
</dbReference>
<comment type="caution">
    <text evidence="1">The sequence shown here is derived from an EMBL/GenBank/DDBJ whole genome shotgun (WGS) entry which is preliminary data.</text>
</comment>
<dbReference type="STRING" id="63057.A0A2P5E862"/>
<accession>A0A2P5E862</accession>
<dbReference type="InParanoid" id="A0A2P5E862"/>